<dbReference type="EMBL" id="SRLO01000079">
    <property type="protein sequence ID" value="TNN77869.1"/>
    <property type="molecule type" value="Genomic_DNA"/>
</dbReference>
<dbReference type="Gene3D" id="3.30.1520.10">
    <property type="entry name" value="Phox-like domain"/>
    <property type="match status" value="1"/>
</dbReference>
<protein>
    <submittedName>
        <fullName evidence="3">SH3 and PX domain-containing protein 2A</fullName>
    </submittedName>
</protein>
<dbReference type="InterPro" id="IPR051228">
    <property type="entry name" value="NADPH_Oxidase/PX-Domain"/>
</dbReference>
<dbReference type="PANTHER" id="PTHR15706:SF2">
    <property type="entry name" value="SH3 AND PX DOMAIN-CONTAINING PROTEIN 2A"/>
    <property type="match status" value="1"/>
</dbReference>
<gene>
    <name evidence="3" type="primary">sh3pxd2a_5</name>
    <name evidence="3" type="ORF">EYF80_011926</name>
</gene>
<evidence type="ECO:0000256" key="1">
    <source>
        <dbReference type="ARBA" id="ARBA00022737"/>
    </source>
</evidence>
<dbReference type="GO" id="GO:0016176">
    <property type="term" value="F:superoxide-generating NADPH oxidase activator activity"/>
    <property type="evidence" value="ECO:0007669"/>
    <property type="project" value="TreeGrafter"/>
</dbReference>
<sequence>MSGSLSRDTRSRPRSRRSLSVASMQSLCRVKMQFRTVLDVKVVDVEKRRNPSKHYVYLINVTYSDNTSHIIYRRYSKFFDLQVMAHPRVPCALRPARCAVPRQGDL</sequence>
<dbReference type="Proteomes" id="UP000314294">
    <property type="component" value="Unassembled WGS sequence"/>
</dbReference>
<evidence type="ECO:0000313" key="3">
    <source>
        <dbReference type="EMBL" id="TNN77869.1"/>
    </source>
</evidence>
<dbReference type="AlphaFoldDB" id="A0A4Z2IIS6"/>
<dbReference type="PANTHER" id="PTHR15706">
    <property type="entry name" value="SH3 MULTIPLE DOMAIN"/>
    <property type="match status" value="1"/>
</dbReference>
<keyword evidence="1" id="KW-0677">Repeat</keyword>
<proteinExistence type="predicted"/>
<dbReference type="GO" id="GO:0035091">
    <property type="term" value="F:phosphatidylinositol binding"/>
    <property type="evidence" value="ECO:0007669"/>
    <property type="project" value="InterPro"/>
</dbReference>
<dbReference type="GO" id="GO:0042554">
    <property type="term" value="P:superoxide anion generation"/>
    <property type="evidence" value="ECO:0007669"/>
    <property type="project" value="TreeGrafter"/>
</dbReference>
<evidence type="ECO:0000313" key="4">
    <source>
        <dbReference type="Proteomes" id="UP000314294"/>
    </source>
</evidence>
<dbReference type="SUPFAM" id="SSF64268">
    <property type="entry name" value="PX domain"/>
    <property type="match status" value="1"/>
</dbReference>
<reference evidence="3 4" key="1">
    <citation type="submission" date="2019-03" db="EMBL/GenBank/DDBJ databases">
        <title>First draft genome of Liparis tanakae, snailfish: a comprehensive survey of snailfish specific genes.</title>
        <authorList>
            <person name="Kim W."/>
            <person name="Song I."/>
            <person name="Jeong J.-H."/>
            <person name="Kim D."/>
            <person name="Kim S."/>
            <person name="Ryu S."/>
            <person name="Song J.Y."/>
            <person name="Lee S.K."/>
        </authorList>
    </citation>
    <scope>NUCLEOTIDE SEQUENCE [LARGE SCALE GENOMIC DNA]</scope>
    <source>
        <tissue evidence="3">Muscle</tissue>
    </source>
</reference>
<dbReference type="InterPro" id="IPR036871">
    <property type="entry name" value="PX_dom_sf"/>
</dbReference>
<comment type="caution">
    <text evidence="3">The sequence shown here is derived from an EMBL/GenBank/DDBJ whole genome shotgun (WGS) entry which is preliminary data.</text>
</comment>
<name>A0A4Z2IIS6_9TELE</name>
<evidence type="ECO:0000256" key="2">
    <source>
        <dbReference type="SAM" id="MobiDB-lite"/>
    </source>
</evidence>
<keyword evidence="4" id="KW-1185">Reference proteome</keyword>
<dbReference type="GO" id="GO:0005737">
    <property type="term" value="C:cytoplasm"/>
    <property type="evidence" value="ECO:0007669"/>
    <property type="project" value="TreeGrafter"/>
</dbReference>
<feature type="region of interest" description="Disordered" evidence="2">
    <location>
        <begin position="1"/>
        <end position="20"/>
    </location>
</feature>
<organism evidence="3 4">
    <name type="scientific">Liparis tanakae</name>
    <name type="common">Tanaka's snailfish</name>
    <dbReference type="NCBI Taxonomy" id="230148"/>
    <lineage>
        <taxon>Eukaryota</taxon>
        <taxon>Metazoa</taxon>
        <taxon>Chordata</taxon>
        <taxon>Craniata</taxon>
        <taxon>Vertebrata</taxon>
        <taxon>Euteleostomi</taxon>
        <taxon>Actinopterygii</taxon>
        <taxon>Neopterygii</taxon>
        <taxon>Teleostei</taxon>
        <taxon>Neoteleostei</taxon>
        <taxon>Acanthomorphata</taxon>
        <taxon>Eupercaria</taxon>
        <taxon>Perciformes</taxon>
        <taxon>Cottioidei</taxon>
        <taxon>Cottales</taxon>
        <taxon>Liparidae</taxon>
        <taxon>Liparis</taxon>
    </lineage>
</organism>
<dbReference type="OrthoDB" id="10255964at2759"/>
<accession>A0A4Z2IIS6</accession>